<name>A0A2B7X0A9_9EURO</name>
<dbReference type="PANTHER" id="PTHR43319">
    <property type="entry name" value="BETA-LACTAMASE-RELATED"/>
    <property type="match status" value="1"/>
</dbReference>
<accession>A0A2B7X0A9</accession>
<dbReference type="SUPFAM" id="SSF56601">
    <property type="entry name" value="beta-lactamase/transpeptidase-like"/>
    <property type="match status" value="1"/>
</dbReference>
<dbReference type="PANTHER" id="PTHR43319:SF3">
    <property type="entry name" value="BETA-LACTAMASE-RELATED DOMAIN-CONTAINING PROTEIN"/>
    <property type="match status" value="1"/>
</dbReference>
<dbReference type="InterPro" id="IPR052907">
    <property type="entry name" value="Beta-lactamase/esterase"/>
</dbReference>
<comment type="caution">
    <text evidence="2">The sequence shown here is derived from an EMBL/GenBank/DDBJ whole genome shotgun (WGS) entry which is preliminary data.</text>
</comment>
<gene>
    <name evidence="2" type="ORF">AJ79_07658</name>
</gene>
<evidence type="ECO:0000259" key="1">
    <source>
        <dbReference type="Pfam" id="PF00144"/>
    </source>
</evidence>
<feature type="domain" description="Beta-lactamase-related" evidence="1">
    <location>
        <begin position="16"/>
        <end position="361"/>
    </location>
</feature>
<dbReference type="InterPro" id="IPR012338">
    <property type="entry name" value="Beta-lactam/transpept-like"/>
</dbReference>
<dbReference type="Proteomes" id="UP000223968">
    <property type="component" value="Unassembled WGS sequence"/>
</dbReference>
<reference evidence="2 3" key="1">
    <citation type="submission" date="2017-10" db="EMBL/GenBank/DDBJ databases">
        <title>Comparative genomics in systemic dimorphic fungi from Ajellomycetaceae.</title>
        <authorList>
            <person name="Munoz J.F."/>
            <person name="Mcewen J.G."/>
            <person name="Clay O.K."/>
            <person name="Cuomo C.A."/>
        </authorList>
    </citation>
    <scope>NUCLEOTIDE SEQUENCE [LARGE SCALE GENOMIC DNA]</scope>
    <source>
        <strain evidence="2 3">UAMH5409</strain>
    </source>
</reference>
<protein>
    <recommendedName>
        <fullName evidence="1">Beta-lactamase-related domain-containing protein</fullName>
    </recommendedName>
</protein>
<dbReference type="Gene3D" id="3.40.710.10">
    <property type="entry name" value="DD-peptidase/beta-lactamase superfamily"/>
    <property type="match status" value="1"/>
</dbReference>
<organism evidence="2 3">
    <name type="scientific">Helicocarpus griseus UAMH5409</name>
    <dbReference type="NCBI Taxonomy" id="1447875"/>
    <lineage>
        <taxon>Eukaryota</taxon>
        <taxon>Fungi</taxon>
        <taxon>Dikarya</taxon>
        <taxon>Ascomycota</taxon>
        <taxon>Pezizomycotina</taxon>
        <taxon>Eurotiomycetes</taxon>
        <taxon>Eurotiomycetidae</taxon>
        <taxon>Onygenales</taxon>
        <taxon>Ajellomycetaceae</taxon>
        <taxon>Helicocarpus</taxon>
    </lineage>
</organism>
<evidence type="ECO:0000313" key="2">
    <source>
        <dbReference type="EMBL" id="PGH02319.1"/>
    </source>
</evidence>
<proteinExistence type="predicted"/>
<evidence type="ECO:0000313" key="3">
    <source>
        <dbReference type="Proteomes" id="UP000223968"/>
    </source>
</evidence>
<dbReference type="InterPro" id="IPR001466">
    <property type="entry name" value="Beta-lactam-related"/>
</dbReference>
<dbReference type="EMBL" id="PDNB01000160">
    <property type="protein sequence ID" value="PGH02319.1"/>
    <property type="molecule type" value="Genomic_DNA"/>
</dbReference>
<dbReference type="STRING" id="1447875.A0A2B7X0A9"/>
<keyword evidence="3" id="KW-1185">Reference proteome</keyword>
<dbReference type="Pfam" id="PF00144">
    <property type="entry name" value="Beta-lactamase"/>
    <property type="match status" value="1"/>
</dbReference>
<dbReference type="AlphaFoldDB" id="A0A2B7X0A9"/>
<dbReference type="OrthoDB" id="5946976at2759"/>
<sequence length="385" mass="42309">MAEVQGFCDEAFEPVRTLMQQYLDSGEELGASVFVDWNGKSVVDLWGGFCDKSRTQPWIKNTITNVWSISKTVTNLAALVLVDRGLLGLNEKVATYWPEFGQNGKENIEVRHILSHTSGVSGWDTPFSTEDMYDLETSASRLAKQAPWWEPGTASGYHAHNQGHLVGELVRRVTGKSLQQFVAEEISGPLKADFRFGALESEWGRVSDIFPPEEVLDMEGLKALDPSHPAYRTFTGPFPNAAAANTAQWRKAELGALNGHGNARSVARILSTVSLEGEANGLSLLSPNTVNRIFEEQANGVDLVLGKHLRFGNGYGLPCSTVPHIPEGRVCYWGGWGGSIIMMDLDKRLTICYVMNKMRPGTLGSPQGVSYVRAIYDSIRQTEGN</sequence>